<gene>
    <name evidence="1" type="ORF">BIW11_04215</name>
</gene>
<sequence>MPGYCVSGTVGAKILNGVRRVEIDKGNFVSAPERYNPVVSIHLTIRLPKTIILGSLS</sequence>
<dbReference type="AlphaFoldDB" id="A0A1V9X9B6"/>
<accession>A0A1V9X9B6</accession>
<name>A0A1V9X9B6_9ACAR</name>
<reference evidence="1 2" key="1">
    <citation type="journal article" date="2017" name="Gigascience">
        <title>Draft genome of the honey bee ectoparasitic mite, Tropilaelaps mercedesae, is shaped by the parasitic life history.</title>
        <authorList>
            <person name="Dong X."/>
            <person name="Armstrong S.D."/>
            <person name="Xia D."/>
            <person name="Makepeace B.L."/>
            <person name="Darby A.C."/>
            <person name="Kadowaki T."/>
        </authorList>
    </citation>
    <scope>NUCLEOTIDE SEQUENCE [LARGE SCALE GENOMIC DNA]</scope>
    <source>
        <strain evidence="1">Wuxi-XJTLU</strain>
    </source>
</reference>
<dbReference type="OrthoDB" id="10249535at2759"/>
<dbReference type="Proteomes" id="UP000192247">
    <property type="component" value="Unassembled WGS sequence"/>
</dbReference>
<dbReference type="InParanoid" id="A0A1V9X9B6"/>
<organism evidence="1 2">
    <name type="scientific">Tropilaelaps mercedesae</name>
    <dbReference type="NCBI Taxonomy" id="418985"/>
    <lineage>
        <taxon>Eukaryota</taxon>
        <taxon>Metazoa</taxon>
        <taxon>Ecdysozoa</taxon>
        <taxon>Arthropoda</taxon>
        <taxon>Chelicerata</taxon>
        <taxon>Arachnida</taxon>
        <taxon>Acari</taxon>
        <taxon>Parasitiformes</taxon>
        <taxon>Mesostigmata</taxon>
        <taxon>Gamasina</taxon>
        <taxon>Dermanyssoidea</taxon>
        <taxon>Laelapidae</taxon>
        <taxon>Tropilaelaps</taxon>
    </lineage>
</organism>
<protein>
    <submittedName>
        <fullName evidence="1">Integrator complex subunit 11-like</fullName>
    </submittedName>
</protein>
<evidence type="ECO:0000313" key="1">
    <source>
        <dbReference type="EMBL" id="OQR70134.1"/>
    </source>
</evidence>
<keyword evidence="2" id="KW-1185">Reference proteome</keyword>
<dbReference type="EMBL" id="MNPL01018494">
    <property type="protein sequence ID" value="OQR70134.1"/>
    <property type="molecule type" value="Genomic_DNA"/>
</dbReference>
<proteinExistence type="predicted"/>
<evidence type="ECO:0000313" key="2">
    <source>
        <dbReference type="Proteomes" id="UP000192247"/>
    </source>
</evidence>
<comment type="caution">
    <text evidence="1">The sequence shown here is derived from an EMBL/GenBank/DDBJ whole genome shotgun (WGS) entry which is preliminary data.</text>
</comment>